<evidence type="ECO:0000313" key="2">
    <source>
        <dbReference type="Proteomes" id="UP000807306"/>
    </source>
</evidence>
<reference evidence="1" key="1">
    <citation type="submission" date="2020-11" db="EMBL/GenBank/DDBJ databases">
        <authorList>
            <consortium name="DOE Joint Genome Institute"/>
            <person name="Ahrendt S."/>
            <person name="Riley R."/>
            <person name="Andreopoulos W."/>
            <person name="Labutti K."/>
            <person name="Pangilinan J."/>
            <person name="Ruiz-Duenas F.J."/>
            <person name="Barrasa J.M."/>
            <person name="Sanchez-Garcia M."/>
            <person name="Camarero S."/>
            <person name="Miyauchi S."/>
            <person name="Serrano A."/>
            <person name="Linde D."/>
            <person name="Babiker R."/>
            <person name="Drula E."/>
            <person name="Ayuso-Fernandez I."/>
            <person name="Pacheco R."/>
            <person name="Padilla G."/>
            <person name="Ferreira P."/>
            <person name="Barriuso J."/>
            <person name="Kellner H."/>
            <person name="Castanera R."/>
            <person name="Alfaro M."/>
            <person name="Ramirez L."/>
            <person name="Pisabarro A.G."/>
            <person name="Kuo A."/>
            <person name="Tritt A."/>
            <person name="Lipzen A."/>
            <person name="He G."/>
            <person name="Yan M."/>
            <person name="Ng V."/>
            <person name="Cullen D."/>
            <person name="Martin F."/>
            <person name="Rosso M.-N."/>
            <person name="Henrissat B."/>
            <person name="Hibbett D."/>
            <person name="Martinez A.T."/>
            <person name="Grigoriev I.V."/>
        </authorList>
    </citation>
    <scope>NUCLEOTIDE SEQUENCE</scope>
    <source>
        <strain evidence="1">CBS 506.95</strain>
    </source>
</reference>
<protein>
    <submittedName>
        <fullName evidence="1">Uncharacterized protein</fullName>
    </submittedName>
</protein>
<organism evidence="1 2">
    <name type="scientific">Crepidotus variabilis</name>
    <dbReference type="NCBI Taxonomy" id="179855"/>
    <lineage>
        <taxon>Eukaryota</taxon>
        <taxon>Fungi</taxon>
        <taxon>Dikarya</taxon>
        <taxon>Basidiomycota</taxon>
        <taxon>Agaricomycotina</taxon>
        <taxon>Agaricomycetes</taxon>
        <taxon>Agaricomycetidae</taxon>
        <taxon>Agaricales</taxon>
        <taxon>Agaricineae</taxon>
        <taxon>Crepidotaceae</taxon>
        <taxon>Crepidotus</taxon>
    </lineage>
</organism>
<keyword evidence="2" id="KW-1185">Reference proteome</keyword>
<dbReference type="Proteomes" id="UP000807306">
    <property type="component" value="Unassembled WGS sequence"/>
</dbReference>
<name>A0A9P6JIE9_9AGAR</name>
<comment type="caution">
    <text evidence="1">The sequence shown here is derived from an EMBL/GenBank/DDBJ whole genome shotgun (WGS) entry which is preliminary data.</text>
</comment>
<dbReference type="AlphaFoldDB" id="A0A9P6JIE9"/>
<accession>A0A9P6JIE9</accession>
<evidence type="ECO:0000313" key="1">
    <source>
        <dbReference type="EMBL" id="KAF9522093.1"/>
    </source>
</evidence>
<proteinExistence type="predicted"/>
<dbReference type="EMBL" id="MU157961">
    <property type="protein sequence ID" value="KAF9522093.1"/>
    <property type="molecule type" value="Genomic_DNA"/>
</dbReference>
<sequence length="155" mass="17093">MTVMSTAASESQICRTSFAEVLSAMYPLSMIFFGTEFEGSSLGVLGDTTGSLLASFTLLCSDLVKSFFEDLRLLGKHKITFPIIIYWTARISTSGAFFALIPSNVDYSLDKEAPISIQSRFLIIQRTSTCLLLEFTLFIDRTAMCKCFSGSISLE</sequence>
<gene>
    <name evidence="1" type="ORF">CPB83DRAFT_864965</name>
</gene>